<dbReference type="PANTHER" id="PTHR30572:SF18">
    <property type="entry name" value="ABC-TYPE MACROLIDE FAMILY EXPORT SYSTEM PERMEASE COMPONENT 2"/>
    <property type="match status" value="1"/>
</dbReference>
<dbReference type="InterPro" id="IPR003838">
    <property type="entry name" value="ABC3_permease_C"/>
</dbReference>
<feature type="domain" description="MacB-like periplasmic core" evidence="8">
    <location>
        <begin position="20"/>
        <end position="239"/>
    </location>
</feature>
<feature type="transmembrane region" description="Helical" evidence="6">
    <location>
        <begin position="289"/>
        <end position="309"/>
    </location>
</feature>
<name>A0A2M9BAG8_9BACT</name>
<dbReference type="OrthoDB" id="5933722at2"/>
<proteinExistence type="predicted"/>
<evidence type="ECO:0000256" key="1">
    <source>
        <dbReference type="ARBA" id="ARBA00004651"/>
    </source>
</evidence>
<feature type="transmembrane region" description="Helical" evidence="6">
    <location>
        <begin position="773"/>
        <end position="796"/>
    </location>
</feature>
<keyword evidence="10" id="KW-1185">Reference proteome</keyword>
<comment type="subcellular location">
    <subcellularLocation>
        <location evidence="1">Cell membrane</location>
        <topology evidence="1">Multi-pass membrane protein</topology>
    </subcellularLocation>
</comment>
<dbReference type="Pfam" id="PF02687">
    <property type="entry name" value="FtsX"/>
    <property type="match status" value="2"/>
</dbReference>
<feature type="transmembrane region" description="Helical" evidence="6">
    <location>
        <begin position="432"/>
        <end position="452"/>
    </location>
</feature>
<dbReference type="PANTHER" id="PTHR30572">
    <property type="entry name" value="MEMBRANE COMPONENT OF TRANSPORTER-RELATED"/>
    <property type="match status" value="1"/>
</dbReference>
<sequence>MFKNYLLVAYRNLVRHKGFSFLNIAGLALGLTACLLIGLFVHDELQFDRFVPAADRIYRVYTQQTKTETPEIFSSVSPMFATSLKQEFPEVEQTMRILMTGSSLNLLEVGEKKIYVEDGIIADSTFFSIFQLPFKYGSAAGALDGTTSVVLAEDVARTFFGDVNPVGQELKINKSTLVVKGVLQNGLDKFHRKVNYILPMAAAQLPKPRMSNWGWQQFYTYVKLRPGADARQTQAKLQRYLVEKVQPTLSEKDKLTAVPYLQPLREVHLYSASFKYDSAIKGNITYVKALALIAGFILLIAGFNFVNLATAKSMQRAKEVGIRKTIGASQQQLMLQFLSETVLLTLASVVLAAVLTSLLLPSLNAFTGKTMTFDVLRNPALLGGLALLTVVVGLVAGFYPALVLSSFQPVKVLKSAVVTDGIFGRVQWLRHGLIVVQFALSVFLIVCALVVFRQVSYLHNKDLGFNREQIMFFPMRGENMTKHYETFKHELQQVPGVAAVSIGYGFPGDQVAGDGLQVPTNGEMKEHSVTQLMVDYDYIKTLGLQLVAGRDFSRALSTDQDHGFILNETAVREFGFGSPQQALGQKVQWPVWNEKNPDSLKVGQIIGVVKDFHYKSLYDRLEPAVLQIFPPAYWKVAVKLKADNLGSSLEGVKQVWAKFSPETPIEYRFLDDNFAQLYQAEDKLQTLLFSFTGVAIFVGCLGLFGLATYAAERRKKEIGIRKVLGADVLTIVGLLSREFLLLVGVAAVIAFPLAWLALSRWLQDFAYRISIPWWAFGAAGLLAAAVAFLTVSYQALKAATTNPIRNLRAD</sequence>
<evidence type="ECO:0000259" key="7">
    <source>
        <dbReference type="Pfam" id="PF02687"/>
    </source>
</evidence>
<dbReference type="RefSeq" id="WP_100337520.1">
    <property type="nucleotide sequence ID" value="NZ_PGFA01000002.1"/>
</dbReference>
<dbReference type="Pfam" id="PF12704">
    <property type="entry name" value="MacB_PCD"/>
    <property type="match status" value="1"/>
</dbReference>
<dbReference type="InterPro" id="IPR050250">
    <property type="entry name" value="Macrolide_Exporter_MacB"/>
</dbReference>
<organism evidence="9 10">
    <name type="scientific">Hymenobacter chitinivorans DSM 11115</name>
    <dbReference type="NCBI Taxonomy" id="1121954"/>
    <lineage>
        <taxon>Bacteria</taxon>
        <taxon>Pseudomonadati</taxon>
        <taxon>Bacteroidota</taxon>
        <taxon>Cytophagia</taxon>
        <taxon>Cytophagales</taxon>
        <taxon>Hymenobacteraceae</taxon>
        <taxon>Hymenobacter</taxon>
    </lineage>
</organism>
<evidence type="ECO:0000259" key="8">
    <source>
        <dbReference type="Pfam" id="PF12704"/>
    </source>
</evidence>
<gene>
    <name evidence="9" type="ORF">CLV45_3271</name>
</gene>
<comment type="caution">
    <text evidence="9">The sequence shown here is derived from an EMBL/GenBank/DDBJ whole genome shotgun (WGS) entry which is preliminary data.</text>
</comment>
<evidence type="ECO:0000256" key="6">
    <source>
        <dbReference type="SAM" id="Phobius"/>
    </source>
</evidence>
<dbReference type="Proteomes" id="UP000228535">
    <property type="component" value="Unassembled WGS sequence"/>
</dbReference>
<evidence type="ECO:0000256" key="3">
    <source>
        <dbReference type="ARBA" id="ARBA00022692"/>
    </source>
</evidence>
<keyword evidence="5 6" id="KW-0472">Membrane</keyword>
<accession>A0A2M9BAG8</accession>
<evidence type="ECO:0000256" key="4">
    <source>
        <dbReference type="ARBA" id="ARBA00022989"/>
    </source>
</evidence>
<feature type="transmembrane region" description="Helical" evidence="6">
    <location>
        <begin position="341"/>
        <end position="360"/>
    </location>
</feature>
<feature type="transmembrane region" description="Helical" evidence="6">
    <location>
        <begin position="380"/>
        <end position="404"/>
    </location>
</feature>
<dbReference type="AlphaFoldDB" id="A0A2M9BAG8"/>
<dbReference type="InterPro" id="IPR025857">
    <property type="entry name" value="MacB_PCD"/>
</dbReference>
<keyword evidence="4 6" id="KW-1133">Transmembrane helix</keyword>
<reference evidence="9 10" key="1">
    <citation type="submission" date="2017-11" db="EMBL/GenBank/DDBJ databases">
        <title>Genomic Encyclopedia of Archaeal and Bacterial Type Strains, Phase II (KMG-II): From Individual Species to Whole Genera.</title>
        <authorList>
            <person name="Goeker M."/>
        </authorList>
    </citation>
    <scope>NUCLEOTIDE SEQUENCE [LARGE SCALE GENOMIC DNA]</scope>
    <source>
        <strain evidence="9 10">DSM 11115</strain>
    </source>
</reference>
<feature type="domain" description="ABC3 transporter permease C-terminal" evidence="7">
    <location>
        <begin position="690"/>
        <end position="803"/>
    </location>
</feature>
<feature type="transmembrane region" description="Helical" evidence="6">
    <location>
        <begin position="739"/>
        <end position="758"/>
    </location>
</feature>
<dbReference type="PROSITE" id="PS51257">
    <property type="entry name" value="PROKAR_LIPOPROTEIN"/>
    <property type="match status" value="1"/>
</dbReference>
<dbReference type="EMBL" id="PGFA01000002">
    <property type="protein sequence ID" value="PJJ54925.1"/>
    <property type="molecule type" value="Genomic_DNA"/>
</dbReference>
<feature type="domain" description="ABC3 transporter permease C-terminal" evidence="7">
    <location>
        <begin position="292"/>
        <end position="409"/>
    </location>
</feature>
<dbReference type="GO" id="GO:0022857">
    <property type="term" value="F:transmembrane transporter activity"/>
    <property type="evidence" value="ECO:0007669"/>
    <property type="project" value="TreeGrafter"/>
</dbReference>
<evidence type="ECO:0000313" key="10">
    <source>
        <dbReference type="Proteomes" id="UP000228535"/>
    </source>
</evidence>
<evidence type="ECO:0000313" key="9">
    <source>
        <dbReference type="EMBL" id="PJJ54925.1"/>
    </source>
</evidence>
<keyword evidence="2" id="KW-1003">Cell membrane</keyword>
<feature type="transmembrane region" description="Helical" evidence="6">
    <location>
        <begin position="21"/>
        <end position="41"/>
    </location>
</feature>
<feature type="transmembrane region" description="Helical" evidence="6">
    <location>
        <begin position="687"/>
        <end position="711"/>
    </location>
</feature>
<protein>
    <submittedName>
        <fullName evidence="9">Putative ABC transport system permease protein</fullName>
    </submittedName>
</protein>
<dbReference type="GO" id="GO:0005886">
    <property type="term" value="C:plasma membrane"/>
    <property type="evidence" value="ECO:0007669"/>
    <property type="project" value="UniProtKB-SubCell"/>
</dbReference>
<evidence type="ECO:0000256" key="5">
    <source>
        <dbReference type="ARBA" id="ARBA00023136"/>
    </source>
</evidence>
<evidence type="ECO:0000256" key="2">
    <source>
        <dbReference type="ARBA" id="ARBA00022475"/>
    </source>
</evidence>
<keyword evidence="3 6" id="KW-0812">Transmembrane</keyword>